<evidence type="ECO:0000313" key="2">
    <source>
        <dbReference type="Proteomes" id="UP000475155"/>
    </source>
</evidence>
<reference evidence="1 2" key="1">
    <citation type="submission" date="2019-10" db="EMBL/GenBank/DDBJ databases">
        <title>Bifidobacterium from non-human primates.</title>
        <authorList>
            <person name="Modesto M."/>
        </authorList>
    </citation>
    <scope>NUCLEOTIDE SEQUENCE [LARGE SCALE GENOMIC DNA]</scope>
    <source>
        <strain evidence="1 2">SMA1</strain>
    </source>
</reference>
<gene>
    <name evidence="1" type="ORF">GFD18_02150</name>
</gene>
<dbReference type="EMBL" id="WHZU01000002">
    <property type="protein sequence ID" value="NEH10904.1"/>
    <property type="molecule type" value="Genomic_DNA"/>
</dbReference>
<dbReference type="Proteomes" id="UP000475155">
    <property type="component" value="Unassembled WGS sequence"/>
</dbReference>
<proteinExistence type="predicted"/>
<name>A0ABX0C6V7_9BIFI</name>
<protein>
    <recommendedName>
        <fullName evidence="3">HNH endonuclease</fullName>
    </recommendedName>
</protein>
<sequence>MARKDNCTIMQCDRCQTLKYFEKQDDHGFKEWWNIVRFDADGSQHDYLLCARCHEQYVNKLKDADNEFDSWMKNGAQS</sequence>
<keyword evidence="2" id="KW-1185">Reference proteome</keyword>
<evidence type="ECO:0000313" key="1">
    <source>
        <dbReference type="EMBL" id="NEH10904.1"/>
    </source>
</evidence>
<evidence type="ECO:0008006" key="3">
    <source>
        <dbReference type="Google" id="ProtNLM"/>
    </source>
</evidence>
<organism evidence="1 2">
    <name type="scientific">Bifidobacterium saimiriisciurei</name>
    <dbReference type="NCBI Taxonomy" id="2661627"/>
    <lineage>
        <taxon>Bacteria</taxon>
        <taxon>Bacillati</taxon>
        <taxon>Actinomycetota</taxon>
        <taxon>Actinomycetes</taxon>
        <taxon>Bifidobacteriales</taxon>
        <taxon>Bifidobacteriaceae</taxon>
        <taxon>Bifidobacterium</taxon>
    </lineage>
</organism>
<comment type="caution">
    <text evidence="1">The sequence shown here is derived from an EMBL/GenBank/DDBJ whole genome shotgun (WGS) entry which is preliminary data.</text>
</comment>
<dbReference type="RefSeq" id="WP_163199666.1">
    <property type="nucleotide sequence ID" value="NZ_WHZU01000002.1"/>
</dbReference>
<accession>A0ABX0C6V7</accession>